<organism evidence="5 6">
    <name type="scientific">Brevibacterium gallinarum</name>
    <dbReference type="NCBI Taxonomy" id="2762220"/>
    <lineage>
        <taxon>Bacteria</taxon>
        <taxon>Bacillati</taxon>
        <taxon>Actinomycetota</taxon>
        <taxon>Actinomycetes</taxon>
        <taxon>Micrococcales</taxon>
        <taxon>Brevibacteriaceae</taxon>
        <taxon>Brevibacterium</taxon>
    </lineage>
</organism>
<dbReference type="InterPro" id="IPR002933">
    <property type="entry name" value="Peptidase_M20"/>
</dbReference>
<keyword evidence="1" id="KW-0645">Protease</keyword>
<reference evidence="5 6" key="1">
    <citation type="submission" date="2020-08" db="EMBL/GenBank/DDBJ databases">
        <title>A Genomic Blueprint of the Chicken Gut Microbiome.</title>
        <authorList>
            <person name="Gilroy R."/>
            <person name="Ravi A."/>
            <person name="Getino M."/>
            <person name="Pursley I."/>
            <person name="Horton D.L."/>
            <person name="Alikhan N.-F."/>
            <person name="Baker D."/>
            <person name="Gharbi K."/>
            <person name="Hall N."/>
            <person name="Watson M."/>
            <person name="Adriaenssens E.M."/>
            <person name="Foster-Nyarko E."/>
            <person name="Jarju S."/>
            <person name="Secka A."/>
            <person name="Antonio M."/>
            <person name="Oren A."/>
            <person name="Chaudhuri R."/>
            <person name="La Ragione R.M."/>
            <person name="Hildebrand F."/>
            <person name="Pallen M.J."/>
        </authorList>
    </citation>
    <scope>NUCLEOTIDE SEQUENCE [LARGE SCALE GENOMIC DNA]</scope>
    <source>
        <strain evidence="5 6">Re57</strain>
    </source>
</reference>
<evidence type="ECO:0000256" key="3">
    <source>
        <dbReference type="ARBA" id="ARBA00022801"/>
    </source>
</evidence>
<proteinExistence type="predicted"/>
<comment type="caution">
    <text evidence="5">The sequence shown here is derived from an EMBL/GenBank/DDBJ whole genome shotgun (WGS) entry which is preliminary data.</text>
</comment>
<dbReference type="Proteomes" id="UP000651517">
    <property type="component" value="Unassembled WGS sequence"/>
</dbReference>
<dbReference type="Pfam" id="PF07687">
    <property type="entry name" value="M20_dimer"/>
    <property type="match status" value="1"/>
</dbReference>
<sequence length="486" mass="50971">MTATPGREQAPSAAADPRERILALLQRRISLRTESQAPHCRQANDAYLRDIASQLQPLGFTTETCANPASADHPLLIATRRESAASPTVLLYGHGDVQFAHSEQWAAGLNPWQLTVVGERVYGRGTADNKGQHTINFVALEAALASRAAEQQTTPAAARLGFNITVLMETAEEVGSLGLDAFASTHAGKLRADLFLGSDGPRFTAAAPTIFLGSRGSLNIRLTCTERAGAHHSGNWGGKLRNPATVLAAAIAALVDGNGRILIDALRPPALPEAVREAIAALPAGAASPGDPAVDTDWGEPGLSPTERALGFNTLEVLTLDAGTPAAPVNAIPGEASALLQLRFVLGTDPEAVVPAIRTALTRAGIRNVEVRAEEGMAATRLSPDHPAVTAAACAITSATGRDPAVLPNLGGTIPNAVFSQTLNLPTVWIPHSYPACNQHAPDEHLLLPILAEGYEIMRTIFLDMGEHPGHWFAAPAVPSRTTQEA</sequence>
<gene>
    <name evidence="5" type="ORF">H9634_09505</name>
</gene>
<feature type="domain" description="Peptidase M20 dimerisation" evidence="4">
    <location>
        <begin position="213"/>
        <end position="364"/>
    </location>
</feature>
<evidence type="ECO:0000313" key="5">
    <source>
        <dbReference type="EMBL" id="MBD8021014.1"/>
    </source>
</evidence>
<dbReference type="InterPro" id="IPR011650">
    <property type="entry name" value="Peptidase_M20_dimer"/>
</dbReference>
<dbReference type="RefSeq" id="WP_191726430.1">
    <property type="nucleotide sequence ID" value="NZ_JACSPY010000008.1"/>
</dbReference>
<keyword evidence="2" id="KW-0479">Metal-binding</keyword>
<evidence type="ECO:0000259" key="4">
    <source>
        <dbReference type="Pfam" id="PF07687"/>
    </source>
</evidence>
<dbReference type="EMBL" id="JACSPY010000008">
    <property type="protein sequence ID" value="MBD8021014.1"/>
    <property type="molecule type" value="Genomic_DNA"/>
</dbReference>
<dbReference type="Gene3D" id="3.30.70.360">
    <property type="match status" value="1"/>
</dbReference>
<dbReference type="NCBIfam" id="NF005478">
    <property type="entry name" value="PRK07079.1"/>
    <property type="match status" value="1"/>
</dbReference>
<evidence type="ECO:0000313" key="6">
    <source>
        <dbReference type="Proteomes" id="UP000651517"/>
    </source>
</evidence>
<evidence type="ECO:0000256" key="2">
    <source>
        <dbReference type="ARBA" id="ARBA00022723"/>
    </source>
</evidence>
<dbReference type="PANTHER" id="PTHR43270">
    <property type="entry name" value="BETA-ALA-HIS DIPEPTIDASE"/>
    <property type="match status" value="1"/>
</dbReference>
<name>A0ABR8WVA4_9MICO</name>
<evidence type="ECO:0000256" key="1">
    <source>
        <dbReference type="ARBA" id="ARBA00022670"/>
    </source>
</evidence>
<keyword evidence="3" id="KW-0378">Hydrolase</keyword>
<dbReference type="Pfam" id="PF01546">
    <property type="entry name" value="Peptidase_M20"/>
    <property type="match status" value="1"/>
</dbReference>
<keyword evidence="6" id="KW-1185">Reference proteome</keyword>
<protein>
    <submittedName>
        <fullName evidence="5">M20/M25/M40 family metallo-hydrolase</fullName>
    </submittedName>
</protein>
<dbReference type="Gene3D" id="3.40.630.10">
    <property type="entry name" value="Zn peptidases"/>
    <property type="match status" value="1"/>
</dbReference>
<dbReference type="InterPro" id="IPR051458">
    <property type="entry name" value="Cyt/Met_Dipeptidase"/>
</dbReference>
<dbReference type="PANTHER" id="PTHR43270:SF12">
    <property type="entry name" value="SUCCINYL-DIAMINOPIMELATE DESUCCINYLASE"/>
    <property type="match status" value="1"/>
</dbReference>
<accession>A0ABR8WVA4</accession>
<dbReference type="SUPFAM" id="SSF53187">
    <property type="entry name" value="Zn-dependent exopeptidases"/>
    <property type="match status" value="1"/>
</dbReference>